<accession>A0A7J9IZ13</accession>
<dbReference type="Proteomes" id="UP000593575">
    <property type="component" value="Unassembled WGS sequence"/>
</dbReference>
<dbReference type="AlphaFoldDB" id="A0A7J9IZ13"/>
<sequence length="66" mass="7309">MKNGRRGLHLNNFILLVKRGPKELSLGNTGTQKHLELTTAYVVTHLFSNHSLNSIAEPGGHHIINL</sequence>
<proteinExistence type="predicted"/>
<organism evidence="1 2">
    <name type="scientific">Gossypium armourianum</name>
    <dbReference type="NCBI Taxonomy" id="34283"/>
    <lineage>
        <taxon>Eukaryota</taxon>
        <taxon>Viridiplantae</taxon>
        <taxon>Streptophyta</taxon>
        <taxon>Embryophyta</taxon>
        <taxon>Tracheophyta</taxon>
        <taxon>Spermatophyta</taxon>
        <taxon>Magnoliopsida</taxon>
        <taxon>eudicotyledons</taxon>
        <taxon>Gunneridae</taxon>
        <taxon>Pentapetalae</taxon>
        <taxon>rosids</taxon>
        <taxon>malvids</taxon>
        <taxon>Malvales</taxon>
        <taxon>Malvaceae</taxon>
        <taxon>Malvoideae</taxon>
        <taxon>Gossypium</taxon>
    </lineage>
</organism>
<keyword evidence="2" id="KW-1185">Reference proteome</keyword>
<protein>
    <submittedName>
        <fullName evidence="1">Uncharacterized protein</fullName>
    </submittedName>
</protein>
<dbReference type="EMBL" id="JABFAE010000004">
    <property type="protein sequence ID" value="MBA0827371.1"/>
    <property type="molecule type" value="Genomic_DNA"/>
</dbReference>
<name>A0A7J9IZ13_9ROSI</name>
<comment type="caution">
    <text evidence="1">The sequence shown here is derived from an EMBL/GenBank/DDBJ whole genome shotgun (WGS) entry which is preliminary data.</text>
</comment>
<evidence type="ECO:0000313" key="2">
    <source>
        <dbReference type="Proteomes" id="UP000593575"/>
    </source>
</evidence>
<evidence type="ECO:0000313" key="1">
    <source>
        <dbReference type="EMBL" id="MBA0827371.1"/>
    </source>
</evidence>
<reference evidence="1 2" key="1">
    <citation type="journal article" date="2019" name="Genome Biol. Evol.">
        <title>Insights into the evolution of the New World diploid cottons (Gossypium, subgenus Houzingenia) based on genome sequencing.</title>
        <authorList>
            <person name="Grover C.E."/>
            <person name="Arick M.A. 2nd"/>
            <person name="Thrash A."/>
            <person name="Conover J.L."/>
            <person name="Sanders W.S."/>
            <person name="Peterson D.G."/>
            <person name="Frelichowski J.E."/>
            <person name="Scheffler J.A."/>
            <person name="Scheffler B.E."/>
            <person name="Wendel J.F."/>
        </authorList>
    </citation>
    <scope>NUCLEOTIDE SEQUENCE [LARGE SCALE GENOMIC DNA]</scope>
    <source>
        <strain evidence="1">6</strain>
        <tissue evidence="1">Leaf</tissue>
    </source>
</reference>
<gene>
    <name evidence="1" type="ORF">Goarm_012154</name>
</gene>